<dbReference type="Ensembl" id="ENSMMDT00005006903.1">
    <property type="protein sequence ID" value="ENSMMDP00005006728.1"/>
    <property type="gene ID" value="ENSMMDG00005003681.1"/>
</dbReference>
<dbReference type="PANTHER" id="PTHR14882">
    <property type="entry name" value="COILED-COIL DOMAIN-CONTAINING 74A"/>
    <property type="match status" value="1"/>
</dbReference>
<feature type="region of interest" description="Disordered" evidence="3">
    <location>
        <begin position="44"/>
        <end position="68"/>
    </location>
</feature>
<evidence type="ECO:0000313" key="7">
    <source>
        <dbReference type="Proteomes" id="UP000472263"/>
    </source>
</evidence>
<sequence>MSSHNLPPVRHLPHWSRVGCLENPCAPRPVPPAVHLQPLPVPPAPPAPLAGSGAVRGAAPGQVSPHTVTDTRVASLKRDIQFLQEQHKDTLQKLHAEVDYLRRENKELHYTLIMDPPKSSRKGNIGECTKTLGSSRYDFGGEPKGGLITSLQPLRIHSSPTHPPRAPTLEECEVIIRQLYNANSMQSQEVRHLGVLLKSTCFLFPRSAPRNAGVTLPALKQSLSSSIAERQRRSQAVQRTRLKRTVQ</sequence>
<dbReference type="InterPro" id="IPR029422">
    <property type="entry name" value="CCDC74_C"/>
</dbReference>
<feature type="coiled-coil region" evidence="2">
    <location>
        <begin position="73"/>
        <end position="104"/>
    </location>
</feature>
<name>A0A667WYL0_9TELE</name>
<dbReference type="Pfam" id="PF14917">
    <property type="entry name" value="CCDC74_C"/>
    <property type="match status" value="2"/>
</dbReference>
<proteinExistence type="predicted"/>
<reference evidence="6" key="3">
    <citation type="submission" date="2025-09" db="UniProtKB">
        <authorList>
            <consortium name="Ensembl"/>
        </authorList>
    </citation>
    <scope>IDENTIFICATION</scope>
</reference>
<evidence type="ECO:0000259" key="5">
    <source>
        <dbReference type="Pfam" id="PF14917"/>
    </source>
</evidence>
<protein>
    <submittedName>
        <fullName evidence="6">Si:ch211-222n4.2</fullName>
    </submittedName>
</protein>
<evidence type="ECO:0000256" key="1">
    <source>
        <dbReference type="ARBA" id="ARBA00023054"/>
    </source>
</evidence>
<evidence type="ECO:0000259" key="4">
    <source>
        <dbReference type="Pfam" id="PF14916"/>
    </source>
</evidence>
<accession>A0A667WYL0</accession>
<evidence type="ECO:0000256" key="2">
    <source>
        <dbReference type="SAM" id="Coils"/>
    </source>
</evidence>
<reference evidence="6" key="2">
    <citation type="submission" date="2025-08" db="UniProtKB">
        <authorList>
            <consortium name="Ensembl"/>
        </authorList>
    </citation>
    <scope>IDENTIFICATION</scope>
</reference>
<dbReference type="Pfam" id="PF14916">
    <property type="entry name" value="CCDC92"/>
    <property type="match status" value="1"/>
</dbReference>
<reference evidence="6" key="1">
    <citation type="submission" date="2019-06" db="EMBL/GenBank/DDBJ databases">
        <authorList>
            <consortium name="Wellcome Sanger Institute Data Sharing"/>
        </authorList>
    </citation>
    <scope>NUCLEOTIDE SEQUENCE [LARGE SCALE GENOMIC DNA]</scope>
</reference>
<feature type="compositionally biased region" description="Polar residues" evidence="3">
    <location>
        <begin position="225"/>
        <end position="238"/>
    </location>
</feature>
<dbReference type="InterPro" id="IPR040370">
    <property type="entry name" value="CCDC74A/CCDC74B/CCDC92"/>
</dbReference>
<dbReference type="PANTHER" id="PTHR14882:SF5">
    <property type="entry name" value="COILED-COIL DOMAIN CONTAINING 74A"/>
    <property type="match status" value="1"/>
</dbReference>
<organism evidence="6 7">
    <name type="scientific">Myripristis murdjan</name>
    <name type="common">pinecone soldierfish</name>
    <dbReference type="NCBI Taxonomy" id="586833"/>
    <lineage>
        <taxon>Eukaryota</taxon>
        <taxon>Metazoa</taxon>
        <taxon>Chordata</taxon>
        <taxon>Craniata</taxon>
        <taxon>Vertebrata</taxon>
        <taxon>Euteleostomi</taxon>
        <taxon>Actinopterygii</taxon>
        <taxon>Neopterygii</taxon>
        <taxon>Teleostei</taxon>
        <taxon>Neoteleostei</taxon>
        <taxon>Acanthomorphata</taxon>
        <taxon>Holocentriformes</taxon>
        <taxon>Holocentridae</taxon>
        <taxon>Myripristis</taxon>
    </lineage>
</organism>
<feature type="region of interest" description="Disordered" evidence="3">
    <location>
        <begin position="225"/>
        <end position="247"/>
    </location>
</feature>
<dbReference type="Proteomes" id="UP000472263">
    <property type="component" value="Chromosome 12"/>
</dbReference>
<dbReference type="InParanoid" id="A0A667WYL0"/>
<keyword evidence="7" id="KW-1185">Reference proteome</keyword>
<evidence type="ECO:0000313" key="6">
    <source>
        <dbReference type="Ensembl" id="ENSMMDP00005006728.1"/>
    </source>
</evidence>
<dbReference type="GeneTree" id="ENSGT00940000167368"/>
<dbReference type="FunCoup" id="A0A667WYL0">
    <property type="interactions" value="221"/>
</dbReference>
<evidence type="ECO:0000256" key="3">
    <source>
        <dbReference type="SAM" id="MobiDB-lite"/>
    </source>
</evidence>
<feature type="domain" description="Coiled coil protein 74 C-terminal" evidence="5">
    <location>
        <begin position="159"/>
        <end position="200"/>
    </location>
</feature>
<feature type="domain" description="CCDC92/74 N-terminal" evidence="4">
    <location>
        <begin position="71"/>
        <end position="125"/>
    </location>
</feature>
<feature type="domain" description="Coiled coil protein 74 C-terminal" evidence="5">
    <location>
        <begin position="207"/>
        <end position="244"/>
    </location>
</feature>
<dbReference type="InterPro" id="IPR039496">
    <property type="entry name" value="CCDC92/74_N"/>
</dbReference>
<dbReference type="AlphaFoldDB" id="A0A667WYL0"/>
<keyword evidence="1 2" id="KW-0175">Coiled coil</keyword>